<dbReference type="EMBL" id="CP001463">
    <property type="protein sequence ID" value="ACS89735.1"/>
    <property type="molecule type" value="Genomic_DNA"/>
</dbReference>
<gene>
    <name evidence="1" type="ordered locus">TSIB_0670</name>
</gene>
<dbReference type="STRING" id="604354.TSIB_0670"/>
<reference evidence="1 2" key="1">
    <citation type="journal article" date="2009" name="Appl. Environ. Microbiol.">
        <title>Metabolic versatility and indigenous origin of the archaeon Thermococcus sibiricus, isolated from a siberian oil reservoir, as revealed by genome analysis.</title>
        <authorList>
            <person name="Mardanov A.V."/>
            <person name="Ravin N.V."/>
            <person name="Svetlitchnyi V.A."/>
            <person name="Beletsky A.V."/>
            <person name="Miroshnichenko M.L."/>
            <person name="Bonch-Osmolovskaya E.A."/>
            <person name="Skryabin K.G."/>
        </authorList>
    </citation>
    <scope>NUCLEOTIDE SEQUENCE [LARGE SCALE GENOMIC DNA]</scope>
    <source>
        <strain evidence="2">DSM 12597 / MM 739</strain>
    </source>
</reference>
<dbReference type="HOGENOM" id="CLU_219274_0_0_2"/>
<accession>C6A290</accession>
<dbReference type="KEGG" id="tsi:TSIB_0670"/>
<sequence length="37" mass="4808">MMFGFESLRRFWEKERKPEIQREYARYEAMNFQRRSC</sequence>
<protein>
    <submittedName>
        <fullName evidence="1">Uncharacterized protein</fullName>
    </submittedName>
</protein>
<keyword evidence="2" id="KW-1185">Reference proteome</keyword>
<dbReference type="Proteomes" id="UP000009079">
    <property type="component" value="Chromosome"/>
</dbReference>
<name>C6A290_THESM</name>
<evidence type="ECO:0000313" key="2">
    <source>
        <dbReference type="Proteomes" id="UP000009079"/>
    </source>
</evidence>
<organism evidence="1 2">
    <name type="scientific">Thermococcus sibiricus (strain DSM 12597 / MM 739)</name>
    <dbReference type="NCBI Taxonomy" id="604354"/>
    <lineage>
        <taxon>Archaea</taxon>
        <taxon>Methanobacteriati</taxon>
        <taxon>Methanobacteriota</taxon>
        <taxon>Thermococci</taxon>
        <taxon>Thermococcales</taxon>
        <taxon>Thermococcaceae</taxon>
        <taxon>Thermococcus</taxon>
    </lineage>
</organism>
<evidence type="ECO:0000313" key="1">
    <source>
        <dbReference type="EMBL" id="ACS89735.1"/>
    </source>
</evidence>
<proteinExistence type="predicted"/>
<dbReference type="AlphaFoldDB" id="C6A290"/>